<name>A0ABW7TJV4_9NOCA</name>
<gene>
    <name evidence="1" type="ORF">ACH4WX_11470</name>
</gene>
<dbReference type="EMBL" id="JBIRUQ010000002">
    <property type="protein sequence ID" value="MFI1461326.1"/>
    <property type="molecule type" value="Genomic_DNA"/>
</dbReference>
<comment type="caution">
    <text evidence="1">The sequence shown here is derived from an EMBL/GenBank/DDBJ whole genome shotgun (WGS) entry which is preliminary data.</text>
</comment>
<reference evidence="1 2" key="1">
    <citation type="submission" date="2024-10" db="EMBL/GenBank/DDBJ databases">
        <title>The Natural Products Discovery Center: Release of the First 8490 Sequenced Strains for Exploring Actinobacteria Biosynthetic Diversity.</title>
        <authorList>
            <person name="Kalkreuter E."/>
            <person name="Kautsar S.A."/>
            <person name="Yang D."/>
            <person name="Bader C.D."/>
            <person name="Teijaro C.N."/>
            <person name="Fluegel L."/>
            <person name="Davis C.M."/>
            <person name="Simpson J.R."/>
            <person name="Lauterbach L."/>
            <person name="Steele A.D."/>
            <person name="Gui C."/>
            <person name="Meng S."/>
            <person name="Li G."/>
            <person name="Viehrig K."/>
            <person name="Ye F."/>
            <person name="Su P."/>
            <person name="Kiefer A.F."/>
            <person name="Nichols A."/>
            <person name="Cepeda A.J."/>
            <person name="Yan W."/>
            <person name="Fan B."/>
            <person name="Jiang Y."/>
            <person name="Adhikari A."/>
            <person name="Zheng C.-J."/>
            <person name="Schuster L."/>
            <person name="Cowan T.M."/>
            <person name="Smanski M.J."/>
            <person name="Chevrette M.G."/>
            <person name="De Carvalho L.P.S."/>
            <person name="Shen B."/>
        </authorList>
    </citation>
    <scope>NUCLEOTIDE SEQUENCE [LARGE SCALE GENOMIC DNA]</scope>
    <source>
        <strain evidence="1 2">NPDC020568</strain>
    </source>
</reference>
<dbReference type="Gene3D" id="2.30.110.10">
    <property type="entry name" value="Electron Transport, Fmn-binding Protein, Chain A"/>
    <property type="match status" value="1"/>
</dbReference>
<dbReference type="Proteomes" id="UP001611263">
    <property type="component" value="Unassembled WGS sequence"/>
</dbReference>
<dbReference type="InterPro" id="IPR004378">
    <property type="entry name" value="F420H2_quin_Rdtase"/>
</dbReference>
<dbReference type="NCBIfam" id="TIGR00026">
    <property type="entry name" value="hi_GC_TIGR00026"/>
    <property type="match status" value="1"/>
</dbReference>
<evidence type="ECO:0000313" key="2">
    <source>
        <dbReference type="Proteomes" id="UP001611263"/>
    </source>
</evidence>
<evidence type="ECO:0000313" key="1">
    <source>
        <dbReference type="EMBL" id="MFI1461326.1"/>
    </source>
</evidence>
<dbReference type="InterPro" id="IPR012349">
    <property type="entry name" value="Split_barrel_FMN-bd"/>
</dbReference>
<dbReference type="RefSeq" id="WP_157170403.1">
    <property type="nucleotide sequence ID" value="NZ_JBIRUQ010000002.1"/>
</dbReference>
<sequence>MSSTEGPLPYFFPKWIDRLGFRYLNPLMRRLAPSLPGYAVVEHIGRKSGNRYETPVRVFRKANVMAVLLLHGETDWARNVLTAGEAILHHRRTTVPLGDPRIVYPRKATPDIPRLARLGNRIAGLLAFRIDDGPAEVRRLERDSLDELITVAEAEHGPIGDEEVQALRNRLRNARRGDDNTV</sequence>
<proteinExistence type="predicted"/>
<organism evidence="1 2">
    <name type="scientific">Nocardia carnea</name>
    <dbReference type="NCBI Taxonomy" id="37328"/>
    <lineage>
        <taxon>Bacteria</taxon>
        <taxon>Bacillati</taxon>
        <taxon>Actinomycetota</taxon>
        <taxon>Actinomycetes</taxon>
        <taxon>Mycobacteriales</taxon>
        <taxon>Nocardiaceae</taxon>
        <taxon>Nocardia</taxon>
    </lineage>
</organism>
<dbReference type="GeneID" id="93509334"/>
<protein>
    <submittedName>
        <fullName evidence="1">Nitroreductase family deazaflavin-dependent oxidoreductase</fullName>
    </submittedName>
</protein>
<accession>A0ABW7TJV4</accession>
<keyword evidence="2" id="KW-1185">Reference proteome</keyword>